<proteinExistence type="predicted"/>
<dbReference type="AlphaFoldDB" id="A0A162Z771"/>
<dbReference type="EMBL" id="JYNV01000281">
    <property type="protein sequence ID" value="KZM20435.1"/>
    <property type="molecule type" value="Genomic_DNA"/>
</dbReference>
<evidence type="ECO:0000313" key="2">
    <source>
        <dbReference type="EMBL" id="KZM20435.1"/>
    </source>
</evidence>
<name>A0A162Z771_DIDRA</name>
<comment type="caution">
    <text evidence="2">The sequence shown here is derived from an EMBL/GenBank/DDBJ whole genome shotgun (WGS) entry which is preliminary data.</text>
</comment>
<feature type="region of interest" description="Disordered" evidence="1">
    <location>
        <begin position="58"/>
        <end position="112"/>
    </location>
</feature>
<protein>
    <submittedName>
        <fullName evidence="2">Uncharacterized protein</fullName>
    </submittedName>
</protein>
<feature type="compositionally biased region" description="Polar residues" evidence="1">
    <location>
        <begin position="14"/>
        <end position="23"/>
    </location>
</feature>
<sequence>MTHLSTRITRHFTRGSSASSQESKVAKYRISRPIMVEREDEDVFPLIPARELVSVTVPGRGSAPDAAAGPPRPTQCAPASAAGGESDGGRGRDAEQVVGGSTEWDRDWDGRRCSDDDCVDIEGIMDLYLSIGSSPSPSPSLSASQSASLSASQSPYPYPYQHTPRDANSQFTHIRVDMGSTASTCTVGSAPSTTSISARVQRFDDMPPPAPSYAKLTFGAEACGVGSRGFEARSVRRVVGGARGYQGL</sequence>
<feature type="region of interest" description="Disordered" evidence="1">
    <location>
        <begin position="1"/>
        <end position="27"/>
    </location>
</feature>
<evidence type="ECO:0000313" key="3">
    <source>
        <dbReference type="Proteomes" id="UP000076837"/>
    </source>
</evidence>
<organism evidence="2 3">
    <name type="scientific">Didymella rabiei</name>
    <name type="common">Chickpea ascochyta blight fungus</name>
    <name type="synonym">Mycosphaerella rabiei</name>
    <dbReference type="NCBI Taxonomy" id="5454"/>
    <lineage>
        <taxon>Eukaryota</taxon>
        <taxon>Fungi</taxon>
        <taxon>Dikarya</taxon>
        <taxon>Ascomycota</taxon>
        <taxon>Pezizomycotina</taxon>
        <taxon>Dothideomycetes</taxon>
        <taxon>Pleosporomycetidae</taxon>
        <taxon>Pleosporales</taxon>
        <taxon>Pleosporineae</taxon>
        <taxon>Didymellaceae</taxon>
        <taxon>Ascochyta</taxon>
    </lineage>
</organism>
<keyword evidence="3" id="KW-1185">Reference proteome</keyword>
<feature type="compositionally biased region" description="Basic and acidic residues" evidence="1">
    <location>
        <begin position="103"/>
        <end position="112"/>
    </location>
</feature>
<accession>A0A162Z771</accession>
<feature type="compositionally biased region" description="Low complexity" evidence="1">
    <location>
        <begin position="134"/>
        <end position="161"/>
    </location>
</feature>
<evidence type="ECO:0000256" key="1">
    <source>
        <dbReference type="SAM" id="MobiDB-lite"/>
    </source>
</evidence>
<reference evidence="2 3" key="1">
    <citation type="journal article" date="2016" name="Sci. Rep.">
        <title>Draft genome sequencing and secretome analysis of fungal phytopathogen Ascochyta rabiei provides insight into the necrotrophic effector repertoire.</title>
        <authorList>
            <person name="Verma S."/>
            <person name="Gazara R.K."/>
            <person name="Nizam S."/>
            <person name="Parween S."/>
            <person name="Chattopadhyay D."/>
            <person name="Verma P.K."/>
        </authorList>
    </citation>
    <scope>NUCLEOTIDE SEQUENCE [LARGE SCALE GENOMIC DNA]</scope>
    <source>
        <strain evidence="2 3">ArDII</strain>
    </source>
</reference>
<feature type="region of interest" description="Disordered" evidence="1">
    <location>
        <begin position="134"/>
        <end position="166"/>
    </location>
</feature>
<gene>
    <name evidence="2" type="ORF">ST47_g8552</name>
</gene>
<dbReference type="Proteomes" id="UP000076837">
    <property type="component" value="Unassembled WGS sequence"/>
</dbReference>